<dbReference type="GO" id="GO:0005886">
    <property type="term" value="C:plasma membrane"/>
    <property type="evidence" value="ECO:0007669"/>
    <property type="project" value="UniProtKB-SubCell"/>
</dbReference>
<evidence type="ECO:0000256" key="6">
    <source>
        <dbReference type="ARBA" id="ARBA00022989"/>
    </source>
</evidence>
<keyword evidence="3" id="KW-0813">Transport</keyword>
<keyword evidence="7 8" id="KW-0472">Membrane</keyword>
<keyword evidence="5 8" id="KW-0812">Transmembrane</keyword>
<sequence>MTEIFWLAAVAETVLAVPLLARLGRGPTIADRIVAVNTVATQATLAVVFTAAATQRPIYLDVALWLAAFSYLGTIVWARYLERGLL</sequence>
<accession>A0A1H1TFG6</accession>
<evidence type="ECO:0000313" key="9">
    <source>
        <dbReference type="EMBL" id="SDS59002.1"/>
    </source>
</evidence>
<dbReference type="AlphaFoldDB" id="A0A1H1TFG6"/>
<dbReference type="RefSeq" id="WP_092654442.1">
    <property type="nucleotide sequence ID" value="NZ_LT629732.1"/>
</dbReference>
<name>A0A1H1TFG6_9ACTN</name>
<dbReference type="EMBL" id="LT629732">
    <property type="protein sequence ID" value="SDS59002.1"/>
    <property type="molecule type" value="Genomic_DNA"/>
</dbReference>
<keyword evidence="4" id="KW-1003">Cell membrane</keyword>
<evidence type="ECO:0000256" key="7">
    <source>
        <dbReference type="ARBA" id="ARBA00023136"/>
    </source>
</evidence>
<keyword evidence="6 8" id="KW-1133">Transmembrane helix</keyword>
<evidence type="ECO:0000313" key="10">
    <source>
        <dbReference type="Proteomes" id="UP000198983"/>
    </source>
</evidence>
<dbReference type="InterPro" id="IPR007208">
    <property type="entry name" value="MrpF/PhaF-like"/>
</dbReference>
<evidence type="ECO:0000256" key="3">
    <source>
        <dbReference type="ARBA" id="ARBA00022448"/>
    </source>
</evidence>
<reference evidence="9 10" key="1">
    <citation type="submission" date="2016-10" db="EMBL/GenBank/DDBJ databases">
        <authorList>
            <person name="de Groot N.N."/>
        </authorList>
    </citation>
    <scope>NUCLEOTIDE SEQUENCE [LARGE SCALE GENOMIC DNA]</scope>
    <source>
        <strain evidence="9 10">DSM 22024</strain>
    </source>
</reference>
<feature type="transmembrane region" description="Helical" evidence="8">
    <location>
        <begin position="58"/>
        <end position="80"/>
    </location>
</feature>
<dbReference type="PANTHER" id="PTHR34702">
    <property type="entry name" value="NA(+)/H(+) ANTIPORTER SUBUNIT F1"/>
    <property type="match status" value="1"/>
</dbReference>
<evidence type="ECO:0000256" key="8">
    <source>
        <dbReference type="SAM" id="Phobius"/>
    </source>
</evidence>
<organism evidence="9 10">
    <name type="scientific">Actinopolymorpha singaporensis</name>
    <dbReference type="NCBI Taxonomy" id="117157"/>
    <lineage>
        <taxon>Bacteria</taxon>
        <taxon>Bacillati</taxon>
        <taxon>Actinomycetota</taxon>
        <taxon>Actinomycetes</taxon>
        <taxon>Propionibacteriales</taxon>
        <taxon>Actinopolymorphaceae</taxon>
        <taxon>Actinopolymorpha</taxon>
    </lineage>
</organism>
<dbReference type="PANTHER" id="PTHR34702:SF1">
    <property type="entry name" value="NA(+)_H(+) ANTIPORTER SUBUNIT F"/>
    <property type="match status" value="1"/>
</dbReference>
<evidence type="ECO:0000256" key="4">
    <source>
        <dbReference type="ARBA" id="ARBA00022475"/>
    </source>
</evidence>
<dbReference type="STRING" id="117157.SAMN04489717_3178"/>
<evidence type="ECO:0000256" key="2">
    <source>
        <dbReference type="ARBA" id="ARBA00009212"/>
    </source>
</evidence>
<feature type="transmembrane region" description="Helical" evidence="8">
    <location>
        <begin position="32"/>
        <end position="51"/>
    </location>
</feature>
<protein>
    <submittedName>
        <fullName evidence="9">Membrane bound hydrogenase subunit mbhB</fullName>
    </submittedName>
</protein>
<evidence type="ECO:0000256" key="5">
    <source>
        <dbReference type="ARBA" id="ARBA00022692"/>
    </source>
</evidence>
<comment type="subcellular location">
    <subcellularLocation>
        <location evidence="1">Cell membrane</location>
        <topology evidence="1">Multi-pass membrane protein</topology>
    </subcellularLocation>
</comment>
<dbReference type="GO" id="GO:0015385">
    <property type="term" value="F:sodium:proton antiporter activity"/>
    <property type="evidence" value="ECO:0007669"/>
    <property type="project" value="TreeGrafter"/>
</dbReference>
<dbReference type="Pfam" id="PF04066">
    <property type="entry name" value="MrpF_PhaF"/>
    <property type="match status" value="1"/>
</dbReference>
<dbReference type="Proteomes" id="UP000198983">
    <property type="component" value="Chromosome I"/>
</dbReference>
<evidence type="ECO:0000256" key="1">
    <source>
        <dbReference type="ARBA" id="ARBA00004651"/>
    </source>
</evidence>
<keyword evidence="10" id="KW-1185">Reference proteome</keyword>
<dbReference type="OrthoDB" id="9799958at2"/>
<comment type="similarity">
    <text evidence="2">Belongs to the CPA3 antiporters (TC 2.A.63) subunit F family.</text>
</comment>
<gene>
    <name evidence="9" type="ORF">SAMN04489717_3178</name>
</gene>
<proteinExistence type="inferred from homology"/>